<sequence length="190" mass="20258">MAMTAEEDPEEAAAWAALREAFGEPGSAGSRPRDSSRTSPSSPTRPTVNNASGLKIQPAVSRSRNGATSGRQGRLRDHDGAQDSAGHWLQAEVDRLVGEVQRVAGQPFSAKLIQALWRLPLEEQQDALLGACALSCRGDDTVWQVLADEVHARGDKHSLGPAPAPPGSRQLKKTKGPSSRPRSRSRSPSI</sequence>
<evidence type="ECO:0000256" key="1">
    <source>
        <dbReference type="SAM" id="MobiDB-lite"/>
    </source>
</evidence>
<organism evidence="2 3">
    <name type="scientific">Symbiodinium natans</name>
    <dbReference type="NCBI Taxonomy" id="878477"/>
    <lineage>
        <taxon>Eukaryota</taxon>
        <taxon>Sar</taxon>
        <taxon>Alveolata</taxon>
        <taxon>Dinophyceae</taxon>
        <taxon>Suessiales</taxon>
        <taxon>Symbiodiniaceae</taxon>
        <taxon>Symbiodinium</taxon>
    </lineage>
</organism>
<keyword evidence="3" id="KW-1185">Reference proteome</keyword>
<proteinExistence type="predicted"/>
<gene>
    <name evidence="2" type="ORF">SNAT2548_LOCUS10264</name>
</gene>
<feature type="region of interest" description="Disordered" evidence="1">
    <location>
        <begin position="1"/>
        <end position="84"/>
    </location>
</feature>
<dbReference type="Proteomes" id="UP000604046">
    <property type="component" value="Unassembled WGS sequence"/>
</dbReference>
<feature type="compositionally biased region" description="Low complexity" evidence="1">
    <location>
        <begin position="12"/>
        <end position="24"/>
    </location>
</feature>
<feature type="region of interest" description="Disordered" evidence="1">
    <location>
        <begin position="154"/>
        <end position="190"/>
    </location>
</feature>
<comment type="caution">
    <text evidence="2">The sequence shown here is derived from an EMBL/GenBank/DDBJ whole genome shotgun (WGS) entry which is preliminary data.</text>
</comment>
<accession>A0A812L0X1</accession>
<feature type="compositionally biased region" description="Polar residues" evidence="1">
    <location>
        <begin position="60"/>
        <end position="71"/>
    </location>
</feature>
<dbReference type="OrthoDB" id="441355at2759"/>
<dbReference type="AlphaFoldDB" id="A0A812L0X1"/>
<dbReference type="EMBL" id="CAJNDS010000839">
    <property type="protein sequence ID" value="CAE7237008.1"/>
    <property type="molecule type" value="Genomic_DNA"/>
</dbReference>
<evidence type="ECO:0000313" key="3">
    <source>
        <dbReference type="Proteomes" id="UP000604046"/>
    </source>
</evidence>
<reference evidence="2" key="1">
    <citation type="submission" date="2021-02" db="EMBL/GenBank/DDBJ databases">
        <authorList>
            <person name="Dougan E. K."/>
            <person name="Rhodes N."/>
            <person name="Thang M."/>
            <person name="Chan C."/>
        </authorList>
    </citation>
    <scope>NUCLEOTIDE SEQUENCE</scope>
</reference>
<evidence type="ECO:0000313" key="2">
    <source>
        <dbReference type="EMBL" id="CAE7237008.1"/>
    </source>
</evidence>
<protein>
    <submittedName>
        <fullName evidence="2">Uncharacterized protein</fullName>
    </submittedName>
</protein>
<feature type="compositionally biased region" description="Acidic residues" evidence="1">
    <location>
        <begin position="1"/>
        <end position="11"/>
    </location>
</feature>
<feature type="compositionally biased region" description="Basic residues" evidence="1">
    <location>
        <begin position="170"/>
        <end position="190"/>
    </location>
</feature>
<name>A0A812L0X1_9DINO</name>
<feature type="compositionally biased region" description="Low complexity" evidence="1">
    <location>
        <begin position="37"/>
        <end position="47"/>
    </location>
</feature>